<dbReference type="GO" id="GO:0008033">
    <property type="term" value="P:tRNA processing"/>
    <property type="evidence" value="ECO:0007669"/>
    <property type="project" value="UniProtKB-KW"/>
</dbReference>
<organism evidence="14 15">
    <name type="scientific">Biomphalaria glabrata</name>
    <name type="common">Bloodfluke planorb</name>
    <name type="synonym">Freshwater snail</name>
    <dbReference type="NCBI Taxonomy" id="6526"/>
    <lineage>
        <taxon>Eukaryota</taxon>
        <taxon>Metazoa</taxon>
        <taxon>Spiralia</taxon>
        <taxon>Lophotrochozoa</taxon>
        <taxon>Mollusca</taxon>
        <taxon>Gastropoda</taxon>
        <taxon>Heterobranchia</taxon>
        <taxon>Euthyneura</taxon>
        <taxon>Panpulmonata</taxon>
        <taxon>Hygrophila</taxon>
        <taxon>Lymnaeoidea</taxon>
        <taxon>Planorbidae</taxon>
        <taxon>Biomphalaria</taxon>
    </lineage>
</organism>
<evidence type="ECO:0000256" key="9">
    <source>
        <dbReference type="ARBA" id="ARBA00040502"/>
    </source>
</evidence>
<evidence type="ECO:0000256" key="2">
    <source>
        <dbReference type="ARBA" id="ARBA00022723"/>
    </source>
</evidence>
<evidence type="ECO:0000259" key="13">
    <source>
        <dbReference type="PROSITE" id="PS50141"/>
    </source>
</evidence>
<dbReference type="Proteomes" id="UP000076420">
    <property type="component" value="Unassembled WGS sequence"/>
</dbReference>
<feature type="domain" description="A to I editase" evidence="13">
    <location>
        <begin position="56"/>
        <end position="150"/>
    </location>
</feature>
<evidence type="ECO:0000256" key="1">
    <source>
        <dbReference type="ARBA" id="ARBA00022694"/>
    </source>
</evidence>
<feature type="compositionally biased region" description="Acidic residues" evidence="12">
    <location>
        <begin position="241"/>
        <end position="253"/>
    </location>
</feature>
<keyword evidence="4" id="KW-0862">Zinc</keyword>
<dbReference type="EC" id="3.5.4.34" evidence="8"/>
<dbReference type="SMART" id="SM00552">
    <property type="entry name" value="ADEAMc"/>
    <property type="match status" value="1"/>
</dbReference>
<dbReference type="PANTHER" id="PTHR46516:SF1">
    <property type="entry name" value="TRNA-SPECIFIC ADENOSINE DEAMINASE 1"/>
    <property type="match status" value="1"/>
</dbReference>
<dbReference type="PANTHER" id="PTHR46516">
    <property type="entry name" value="TRNA-SPECIFIC ADENOSINE DEAMINASE 1"/>
    <property type="match status" value="1"/>
</dbReference>
<evidence type="ECO:0000313" key="14">
    <source>
        <dbReference type="EnsemblMetazoa" id="BGLB035667-PA"/>
    </source>
</evidence>
<keyword evidence="2" id="KW-0479">Metal-binding</keyword>
<dbReference type="GO" id="GO:0046872">
    <property type="term" value="F:metal ion binding"/>
    <property type="evidence" value="ECO:0007669"/>
    <property type="project" value="UniProtKB-KW"/>
</dbReference>
<comment type="function">
    <text evidence="6">Specifically deaminates adenosine-37 to inosine in tRNA-Ala.</text>
</comment>
<dbReference type="VEuPathDB" id="VectorBase:BGLB035667"/>
<dbReference type="GO" id="GO:0003723">
    <property type="term" value="F:RNA binding"/>
    <property type="evidence" value="ECO:0007669"/>
    <property type="project" value="InterPro"/>
</dbReference>
<evidence type="ECO:0000256" key="10">
    <source>
        <dbReference type="ARBA" id="ARBA00041760"/>
    </source>
</evidence>
<keyword evidence="3" id="KW-0378">Hydrolase</keyword>
<gene>
    <name evidence="14" type="primary">106079483</name>
</gene>
<accession>A0A2C9LWF6</accession>
<evidence type="ECO:0000256" key="12">
    <source>
        <dbReference type="SAM" id="MobiDB-lite"/>
    </source>
</evidence>
<evidence type="ECO:0000256" key="11">
    <source>
        <dbReference type="ARBA" id="ARBA00047635"/>
    </source>
</evidence>
<evidence type="ECO:0000256" key="8">
    <source>
        <dbReference type="ARBA" id="ARBA00038940"/>
    </source>
</evidence>
<sequence length="253" mass="28587">MKDSREETDSDINFILANKIAQEAFNAYKELPKKGKPQPTKEWTLLAAVVKSATGTTKGDILNDSHAEILARRAFLRYLYDELGQAYENNSSKVVQLSDVDGHCLCSLRPGVKFHFFTSHTPCGDASIFPKQSTQEKDIKKHNSENLQSACNEKINIPSCELIISEPTNGDQHVPTPHVHDHRESHHEAETEMLPEDCCQVIHSETGEMCERIGHGSTCFRCKDKDVSQQDPRSRKRKYEENEEDDDFVGQLG</sequence>
<dbReference type="OrthoDB" id="10268011at2759"/>
<proteinExistence type="inferred from homology"/>
<dbReference type="GO" id="GO:0043829">
    <property type="term" value="F:tRNA-specific adenosine-37 deaminase activity"/>
    <property type="evidence" value="ECO:0007669"/>
    <property type="project" value="UniProtKB-EC"/>
</dbReference>
<dbReference type="InterPro" id="IPR002466">
    <property type="entry name" value="A_deamin"/>
</dbReference>
<evidence type="ECO:0000256" key="7">
    <source>
        <dbReference type="ARBA" id="ARBA00038326"/>
    </source>
</evidence>
<dbReference type="PROSITE" id="PS50141">
    <property type="entry name" value="A_DEAMIN_EDITASE"/>
    <property type="match status" value="1"/>
</dbReference>
<comment type="similarity">
    <text evidence="7">Belongs to the ADAT1 family.</text>
</comment>
<dbReference type="KEGG" id="bgt:106079483"/>
<name>A0A2C9LWF6_BIOGL</name>
<protein>
    <recommendedName>
        <fullName evidence="9">tRNA-specific adenosine deaminase 1</fullName>
        <ecNumber evidence="8">3.5.4.34</ecNumber>
    </recommendedName>
    <alternativeName>
        <fullName evidence="10">tRNA-specific adenosine-37 deaminase</fullName>
    </alternativeName>
</protein>
<comment type="cofactor">
    <cofactor evidence="5">
        <name>1D-myo-inositol hexakisphosphate</name>
        <dbReference type="ChEBI" id="CHEBI:58130"/>
    </cofactor>
</comment>
<evidence type="ECO:0000256" key="5">
    <source>
        <dbReference type="ARBA" id="ARBA00037026"/>
    </source>
</evidence>
<keyword evidence="1" id="KW-0819">tRNA processing</keyword>
<dbReference type="VEuPathDB" id="VectorBase:BGLAX_042257"/>
<dbReference type="AlphaFoldDB" id="A0A2C9LWF6"/>
<evidence type="ECO:0000313" key="15">
    <source>
        <dbReference type="Proteomes" id="UP000076420"/>
    </source>
</evidence>
<reference evidence="14" key="1">
    <citation type="submission" date="2020-05" db="UniProtKB">
        <authorList>
            <consortium name="EnsemblMetazoa"/>
        </authorList>
    </citation>
    <scope>IDENTIFICATION</scope>
    <source>
        <strain evidence="14">BB02</strain>
    </source>
</reference>
<evidence type="ECO:0000256" key="3">
    <source>
        <dbReference type="ARBA" id="ARBA00022801"/>
    </source>
</evidence>
<comment type="catalytic activity">
    <reaction evidence="11">
        <text>adenosine(37) in tRNA(Ala) + H2O + H(+) = inosine(37) in tRNA(Ala) + NH4(+)</text>
        <dbReference type="Rhea" id="RHEA:50968"/>
        <dbReference type="Rhea" id="RHEA-COMP:12855"/>
        <dbReference type="Rhea" id="RHEA-COMP:12856"/>
        <dbReference type="ChEBI" id="CHEBI:15377"/>
        <dbReference type="ChEBI" id="CHEBI:15378"/>
        <dbReference type="ChEBI" id="CHEBI:28938"/>
        <dbReference type="ChEBI" id="CHEBI:74411"/>
        <dbReference type="ChEBI" id="CHEBI:82852"/>
        <dbReference type="EC" id="3.5.4.34"/>
    </reaction>
</comment>
<dbReference type="STRING" id="6526.A0A2C9LWF6"/>
<evidence type="ECO:0000256" key="6">
    <source>
        <dbReference type="ARBA" id="ARBA00037784"/>
    </source>
</evidence>
<evidence type="ECO:0000256" key="4">
    <source>
        <dbReference type="ARBA" id="ARBA00022833"/>
    </source>
</evidence>
<dbReference type="EnsemblMetazoa" id="BGLB035667-RA">
    <property type="protein sequence ID" value="BGLB035667-PA"/>
    <property type="gene ID" value="BGLB035667"/>
</dbReference>
<dbReference type="Pfam" id="PF02137">
    <property type="entry name" value="A_deamin"/>
    <property type="match status" value="1"/>
</dbReference>
<feature type="region of interest" description="Disordered" evidence="12">
    <location>
        <begin position="224"/>
        <end position="253"/>
    </location>
</feature>